<evidence type="ECO:0000256" key="1">
    <source>
        <dbReference type="ARBA" id="ARBA00010528"/>
    </source>
</evidence>
<comment type="similarity">
    <text evidence="1">Belongs to the universal ribosomal protein uL4 family.</text>
</comment>
<evidence type="ECO:0000256" key="2">
    <source>
        <dbReference type="ARBA" id="ARBA00022980"/>
    </source>
</evidence>
<dbReference type="SUPFAM" id="SSF52166">
    <property type="entry name" value="Ribosomal protein L4"/>
    <property type="match status" value="1"/>
</dbReference>
<proteinExistence type="inferred from homology"/>
<protein>
    <recommendedName>
        <fullName evidence="4">Large ribosomal subunit protein uL4m</fullName>
    </recommendedName>
</protein>
<comment type="caution">
    <text evidence="5">The sequence shown here is derived from an EMBL/GenBank/DDBJ whole genome shotgun (WGS) entry which is preliminary data.</text>
</comment>
<evidence type="ECO:0000256" key="4">
    <source>
        <dbReference type="ARBA" id="ARBA00040565"/>
    </source>
</evidence>
<dbReference type="InterPro" id="IPR002136">
    <property type="entry name" value="Ribosomal_uL4"/>
</dbReference>
<dbReference type="GO" id="GO:1990904">
    <property type="term" value="C:ribonucleoprotein complex"/>
    <property type="evidence" value="ECO:0007669"/>
    <property type="project" value="UniProtKB-KW"/>
</dbReference>
<dbReference type="GO" id="GO:0005840">
    <property type="term" value="C:ribosome"/>
    <property type="evidence" value="ECO:0007669"/>
    <property type="project" value="UniProtKB-KW"/>
</dbReference>
<reference evidence="5 6" key="1">
    <citation type="journal article" date="2023" name="Elife">
        <title>Identification of key yeast species and microbe-microbe interactions impacting larval growth of Drosophila in the wild.</title>
        <authorList>
            <person name="Mure A."/>
            <person name="Sugiura Y."/>
            <person name="Maeda R."/>
            <person name="Honda K."/>
            <person name="Sakurai N."/>
            <person name="Takahashi Y."/>
            <person name="Watada M."/>
            <person name="Katoh T."/>
            <person name="Gotoh A."/>
            <person name="Gotoh Y."/>
            <person name="Taniguchi I."/>
            <person name="Nakamura K."/>
            <person name="Hayashi T."/>
            <person name="Katayama T."/>
            <person name="Uemura T."/>
            <person name="Hattori Y."/>
        </authorList>
    </citation>
    <scope>NUCLEOTIDE SEQUENCE [LARGE SCALE GENOMIC DNA]</scope>
    <source>
        <strain evidence="5 6">PK-24</strain>
    </source>
</reference>
<dbReference type="PANTHER" id="PTHR10746:SF6">
    <property type="entry name" value="LARGE RIBOSOMAL SUBUNIT PROTEIN UL4M"/>
    <property type="match status" value="1"/>
</dbReference>
<gene>
    <name evidence="5" type="ORF">DAPK24_045110</name>
</gene>
<dbReference type="GO" id="GO:0006412">
    <property type="term" value="P:translation"/>
    <property type="evidence" value="ECO:0007669"/>
    <property type="project" value="InterPro"/>
</dbReference>
<name>A0AAV5R924_PICKL</name>
<evidence type="ECO:0000313" key="5">
    <source>
        <dbReference type="EMBL" id="GMM47913.1"/>
    </source>
</evidence>
<dbReference type="InterPro" id="IPR023574">
    <property type="entry name" value="Ribosomal_uL4_dom_sf"/>
</dbReference>
<dbReference type="EMBL" id="BTGB01000009">
    <property type="protein sequence ID" value="GMM47913.1"/>
    <property type="molecule type" value="Genomic_DNA"/>
</dbReference>
<accession>A0AAV5R924</accession>
<dbReference type="PANTHER" id="PTHR10746">
    <property type="entry name" value="50S RIBOSOMAL PROTEIN L4"/>
    <property type="match status" value="1"/>
</dbReference>
<dbReference type="Proteomes" id="UP001378960">
    <property type="component" value="Unassembled WGS sequence"/>
</dbReference>
<dbReference type="Pfam" id="PF00573">
    <property type="entry name" value="Ribosomal_L4"/>
    <property type="match status" value="1"/>
</dbReference>
<dbReference type="GO" id="GO:0003735">
    <property type="term" value="F:structural constituent of ribosome"/>
    <property type="evidence" value="ECO:0007669"/>
    <property type="project" value="InterPro"/>
</dbReference>
<evidence type="ECO:0000313" key="6">
    <source>
        <dbReference type="Proteomes" id="UP001378960"/>
    </source>
</evidence>
<dbReference type="Gene3D" id="3.40.1370.10">
    <property type="match status" value="1"/>
</dbReference>
<keyword evidence="2 5" id="KW-0689">Ribosomal protein</keyword>
<organism evidence="5 6">
    <name type="scientific">Pichia kluyveri</name>
    <name type="common">Yeast</name>
    <dbReference type="NCBI Taxonomy" id="36015"/>
    <lineage>
        <taxon>Eukaryota</taxon>
        <taxon>Fungi</taxon>
        <taxon>Dikarya</taxon>
        <taxon>Ascomycota</taxon>
        <taxon>Saccharomycotina</taxon>
        <taxon>Pichiomycetes</taxon>
        <taxon>Pichiales</taxon>
        <taxon>Pichiaceae</taxon>
        <taxon>Pichia</taxon>
    </lineage>
</organism>
<keyword evidence="6" id="KW-1185">Reference proteome</keyword>
<dbReference type="InterPro" id="IPR013005">
    <property type="entry name" value="Ribosomal_uL4-like"/>
</dbReference>
<dbReference type="AlphaFoldDB" id="A0AAV5R924"/>
<keyword evidence="3" id="KW-0687">Ribonucleoprotein</keyword>
<sequence length="307" mass="34988">MFQLVRTPLVSSIKVSPLIRFFTTSKLSLNTTTTTSSIESQSQSQAQLQSESELINNENILPNAITPRSYSLGTLRSFPSLEPHSIFAIHNEFINAPLRRDILWLAVTKELDCKRVGASSPPGRSEHKFSRKKLFKQKGTGRARVGDANSPIRWRGAYALARTAPNDFSTKLPNKVYHFAYRIALSDAFRRGNLFIIGKDNNNPDANSIKLLPNDSFNLEIVTTESLAIKKFIKSHNFDKLNLLFIANDYFKVSNLRESILRYPSNKLSVLQRDEVEVRHLLKANRIFIEKDAFDYMATKYTKFLNL</sequence>
<evidence type="ECO:0000256" key="3">
    <source>
        <dbReference type="ARBA" id="ARBA00023274"/>
    </source>
</evidence>